<dbReference type="PANTHER" id="PTHR31024">
    <property type="entry name" value="C-TYPE LECTIN"/>
    <property type="match status" value="1"/>
</dbReference>
<dbReference type="SUPFAM" id="SSF56436">
    <property type="entry name" value="C-type lectin-like"/>
    <property type="match status" value="1"/>
</dbReference>
<dbReference type="Pfam" id="PF00092">
    <property type="entry name" value="VWA"/>
    <property type="match status" value="1"/>
</dbReference>
<dbReference type="PROSITE" id="PS50234">
    <property type="entry name" value="VWFA"/>
    <property type="match status" value="1"/>
</dbReference>
<dbReference type="PROSITE" id="PS50041">
    <property type="entry name" value="C_TYPE_LECTIN_2"/>
    <property type="match status" value="1"/>
</dbReference>
<evidence type="ECO:0000313" key="5">
    <source>
        <dbReference type="WBParaSite" id="Csp11.Scaffold630.g19174.t1"/>
    </source>
</evidence>
<dbReference type="Gene3D" id="3.10.100.10">
    <property type="entry name" value="Mannose-Binding Protein A, subunit A"/>
    <property type="match status" value="1"/>
</dbReference>
<protein>
    <submittedName>
        <fullName evidence="5">VWFA domain-containing protein</fullName>
    </submittedName>
</protein>
<dbReference type="InterPro" id="IPR002035">
    <property type="entry name" value="VWF_A"/>
</dbReference>
<dbReference type="InterPro" id="IPR001304">
    <property type="entry name" value="C-type_lectin-like"/>
</dbReference>
<name>A0A1I7UTF6_9PELO</name>
<dbReference type="PANTHER" id="PTHR31024:SF3">
    <property type="entry name" value="C-TYPE LECTIN-RELATED"/>
    <property type="match status" value="1"/>
</dbReference>
<dbReference type="SUPFAM" id="SSF53300">
    <property type="entry name" value="vWA-like"/>
    <property type="match status" value="1"/>
</dbReference>
<organism evidence="4 5">
    <name type="scientific">Caenorhabditis tropicalis</name>
    <dbReference type="NCBI Taxonomy" id="1561998"/>
    <lineage>
        <taxon>Eukaryota</taxon>
        <taxon>Metazoa</taxon>
        <taxon>Ecdysozoa</taxon>
        <taxon>Nematoda</taxon>
        <taxon>Chromadorea</taxon>
        <taxon>Rhabditida</taxon>
        <taxon>Rhabditina</taxon>
        <taxon>Rhabditomorpha</taxon>
        <taxon>Rhabditoidea</taxon>
        <taxon>Rhabditidae</taxon>
        <taxon>Peloderinae</taxon>
        <taxon>Caenorhabditis</taxon>
    </lineage>
</organism>
<evidence type="ECO:0000256" key="1">
    <source>
        <dbReference type="SAM" id="SignalP"/>
    </source>
</evidence>
<evidence type="ECO:0000259" key="2">
    <source>
        <dbReference type="PROSITE" id="PS50041"/>
    </source>
</evidence>
<feature type="signal peptide" evidence="1">
    <location>
        <begin position="1"/>
        <end position="17"/>
    </location>
</feature>
<dbReference type="STRING" id="1561998.A0A1I7UTF6"/>
<accession>A0A1I7UTF6</accession>
<feature type="domain" description="VWFA" evidence="3">
    <location>
        <begin position="29"/>
        <end position="212"/>
    </location>
</feature>
<dbReference type="Pfam" id="PF00059">
    <property type="entry name" value="Lectin_C"/>
    <property type="match status" value="1"/>
</dbReference>
<feature type="domain" description="C-type lectin" evidence="2">
    <location>
        <begin position="237"/>
        <end position="351"/>
    </location>
</feature>
<evidence type="ECO:0000259" key="3">
    <source>
        <dbReference type="PROSITE" id="PS50234"/>
    </source>
</evidence>
<dbReference type="InterPro" id="IPR016186">
    <property type="entry name" value="C-type_lectin-like/link_sf"/>
</dbReference>
<proteinExistence type="predicted"/>
<dbReference type="WBParaSite" id="Csp11.Scaffold630.g19174.t1">
    <property type="protein sequence ID" value="Csp11.Scaffold630.g19174.t1"/>
    <property type="gene ID" value="Csp11.Scaffold630.g19174"/>
</dbReference>
<keyword evidence="1" id="KW-0732">Signal</keyword>
<dbReference type="CDD" id="cd00037">
    <property type="entry name" value="CLECT"/>
    <property type="match status" value="1"/>
</dbReference>
<dbReference type="SMART" id="SM00034">
    <property type="entry name" value="CLECT"/>
    <property type="match status" value="1"/>
</dbReference>
<dbReference type="InterPro" id="IPR016187">
    <property type="entry name" value="CTDL_fold"/>
</dbReference>
<sequence>MLLFFLFAFSNAALVDRQCGSNLQNLWLDVVAVIDNSDAMTQSSMQSVIATVATVFEYGTVIGTDPNNPKTTRVGIVTYNSQATVKADLDKYRSIDDFADNVANDIGIVSSSGESYLATGLEAAEELLFSNEEDPRGHYRKVIIVFAADFGGTGQLNPVPIAERIQTSGVTIITVSYTQDPYVLEGLQKVASPHNNFTSGGQDLISNIQNSLLQSNCFCRSYWRQYRLSYPDYWTPKFGVCLQPFSQPATWKTAQLFCRNQTKNGYLANEYTQNKHDFIFNMTQNAGFPQPFNYHIGLFFNANKWVWDQPEGWTQPNVSDFMYWSPGYPTSSGSNSGGVNYQMGGGVAWRNIPLYTYPAYFVCEVASCDTDNYCEITDFF</sequence>
<dbReference type="SMART" id="SM00327">
    <property type="entry name" value="VWA"/>
    <property type="match status" value="1"/>
</dbReference>
<feature type="chain" id="PRO_5009309306" evidence="1">
    <location>
        <begin position="18"/>
        <end position="380"/>
    </location>
</feature>
<dbReference type="InterPro" id="IPR036465">
    <property type="entry name" value="vWFA_dom_sf"/>
</dbReference>
<dbReference type="Proteomes" id="UP000095282">
    <property type="component" value="Unplaced"/>
</dbReference>
<keyword evidence="4" id="KW-1185">Reference proteome</keyword>
<evidence type="ECO:0000313" key="4">
    <source>
        <dbReference type="Proteomes" id="UP000095282"/>
    </source>
</evidence>
<dbReference type="AlphaFoldDB" id="A0A1I7UTF6"/>
<reference evidence="5" key="1">
    <citation type="submission" date="2016-11" db="UniProtKB">
        <authorList>
            <consortium name="WormBaseParasite"/>
        </authorList>
    </citation>
    <scope>IDENTIFICATION</scope>
</reference>
<dbReference type="GO" id="GO:0045087">
    <property type="term" value="P:innate immune response"/>
    <property type="evidence" value="ECO:0007669"/>
    <property type="project" value="TreeGrafter"/>
</dbReference>
<dbReference type="Gene3D" id="3.40.50.410">
    <property type="entry name" value="von Willebrand factor, type A domain"/>
    <property type="match status" value="1"/>
</dbReference>